<sequence>MKQKPETNFLSQTITKCLDLENVLTRDEVSCVKRAVVASGSEGFRFKTRFHRRSVGYVGLLYAKPGRGLIVLSLVRCYRTHPDPAYPSGFKALKSRRVRELTISSRRTPAPLSFIKSFSAGEVLKFREMGASPGVILVIWLRLTITRSVPK</sequence>
<keyword evidence="2" id="KW-1185">Reference proteome</keyword>
<comment type="caution">
    <text evidence="1">The sequence shown here is derived from an EMBL/GenBank/DDBJ whole genome shotgun (WGS) entry which is preliminary data.</text>
</comment>
<gene>
    <name evidence="1" type="ORF">AVEN_175057_1</name>
</gene>
<dbReference type="AlphaFoldDB" id="A0A4Y2MQ44"/>
<protein>
    <submittedName>
        <fullName evidence="1">Uncharacterized protein</fullName>
    </submittedName>
</protein>
<evidence type="ECO:0000313" key="1">
    <source>
        <dbReference type="EMBL" id="GBN27736.1"/>
    </source>
</evidence>
<organism evidence="1 2">
    <name type="scientific">Araneus ventricosus</name>
    <name type="common">Orbweaver spider</name>
    <name type="synonym">Epeira ventricosa</name>
    <dbReference type="NCBI Taxonomy" id="182803"/>
    <lineage>
        <taxon>Eukaryota</taxon>
        <taxon>Metazoa</taxon>
        <taxon>Ecdysozoa</taxon>
        <taxon>Arthropoda</taxon>
        <taxon>Chelicerata</taxon>
        <taxon>Arachnida</taxon>
        <taxon>Araneae</taxon>
        <taxon>Araneomorphae</taxon>
        <taxon>Entelegynae</taxon>
        <taxon>Araneoidea</taxon>
        <taxon>Araneidae</taxon>
        <taxon>Araneus</taxon>
    </lineage>
</organism>
<evidence type="ECO:0000313" key="2">
    <source>
        <dbReference type="Proteomes" id="UP000499080"/>
    </source>
</evidence>
<reference evidence="1 2" key="1">
    <citation type="journal article" date="2019" name="Sci. Rep.">
        <title>Orb-weaving spider Araneus ventricosus genome elucidates the spidroin gene catalogue.</title>
        <authorList>
            <person name="Kono N."/>
            <person name="Nakamura H."/>
            <person name="Ohtoshi R."/>
            <person name="Moran D.A.P."/>
            <person name="Shinohara A."/>
            <person name="Yoshida Y."/>
            <person name="Fujiwara M."/>
            <person name="Mori M."/>
            <person name="Tomita M."/>
            <person name="Arakawa K."/>
        </authorList>
    </citation>
    <scope>NUCLEOTIDE SEQUENCE [LARGE SCALE GENOMIC DNA]</scope>
</reference>
<proteinExistence type="predicted"/>
<name>A0A4Y2MQ44_ARAVE</name>
<dbReference type="Proteomes" id="UP000499080">
    <property type="component" value="Unassembled WGS sequence"/>
</dbReference>
<dbReference type="EMBL" id="BGPR01007550">
    <property type="protein sequence ID" value="GBN27736.1"/>
    <property type="molecule type" value="Genomic_DNA"/>
</dbReference>
<accession>A0A4Y2MQ44</accession>